<keyword evidence="4" id="KW-1185">Reference proteome</keyword>
<name>A0A7I7WXL6_9MYCO</name>
<dbReference type="Pfam" id="PF00501">
    <property type="entry name" value="AMP-binding"/>
    <property type="match status" value="1"/>
</dbReference>
<dbReference type="AlphaFoldDB" id="A0A7I7WXL6"/>
<reference evidence="3 4" key="1">
    <citation type="journal article" date="2019" name="Emerg. Microbes Infect.">
        <title>Comprehensive subspecies identification of 175 nontuberculous mycobacteria species based on 7547 genomic profiles.</title>
        <authorList>
            <person name="Matsumoto Y."/>
            <person name="Kinjo T."/>
            <person name="Motooka D."/>
            <person name="Nabeya D."/>
            <person name="Jung N."/>
            <person name="Uechi K."/>
            <person name="Horii T."/>
            <person name="Iida T."/>
            <person name="Fujita J."/>
            <person name="Nakamura S."/>
        </authorList>
    </citation>
    <scope>NUCLEOTIDE SEQUENCE [LARGE SCALE GENOMIC DNA]</scope>
    <source>
        <strain evidence="3 4">JCM 13571</strain>
    </source>
</reference>
<dbReference type="KEGG" id="mhib:MHIB_00030"/>
<proteinExistence type="predicted"/>
<dbReference type="InterPro" id="IPR042099">
    <property type="entry name" value="ANL_N_sf"/>
</dbReference>
<dbReference type="Proteomes" id="UP000467260">
    <property type="component" value="Chromosome"/>
</dbReference>
<feature type="domain" description="AMP-dependent synthetase/ligase" evidence="2">
    <location>
        <begin position="3"/>
        <end position="72"/>
    </location>
</feature>
<organism evidence="3 4">
    <name type="scientific">Mycolicibacter hiberniae</name>
    <dbReference type="NCBI Taxonomy" id="29314"/>
    <lineage>
        <taxon>Bacteria</taxon>
        <taxon>Bacillati</taxon>
        <taxon>Actinomycetota</taxon>
        <taxon>Actinomycetes</taxon>
        <taxon>Mycobacteriales</taxon>
        <taxon>Mycobacteriaceae</taxon>
        <taxon>Mycolicibacter</taxon>
    </lineage>
</organism>
<evidence type="ECO:0000259" key="2">
    <source>
        <dbReference type="Pfam" id="PF00501"/>
    </source>
</evidence>
<sequence>MLGDLLTAAGLQTGQVVAAMLPNDAITVAALFGTWLAGGVYTPLNPRAADAELAEQLATLRPVAVVTTGRSAHRFAACGLPVITDNGRPGAVCRRRRPNDPNTTPTSHCCSSPRAPPGSRSRCRGTPRCSISSTAC</sequence>
<dbReference type="SUPFAM" id="SSF56801">
    <property type="entry name" value="Acetyl-CoA synthetase-like"/>
    <property type="match status" value="1"/>
</dbReference>
<dbReference type="EMBL" id="AP022609">
    <property type="protein sequence ID" value="BBZ21585.1"/>
    <property type="molecule type" value="Genomic_DNA"/>
</dbReference>
<accession>A0A7I7WXL6</accession>
<evidence type="ECO:0000256" key="1">
    <source>
        <dbReference type="SAM" id="MobiDB-lite"/>
    </source>
</evidence>
<feature type="compositionally biased region" description="Low complexity" evidence="1">
    <location>
        <begin position="100"/>
        <end position="120"/>
    </location>
</feature>
<evidence type="ECO:0000313" key="3">
    <source>
        <dbReference type="EMBL" id="BBZ21585.1"/>
    </source>
</evidence>
<feature type="region of interest" description="Disordered" evidence="1">
    <location>
        <begin position="89"/>
        <end position="124"/>
    </location>
</feature>
<dbReference type="InterPro" id="IPR000873">
    <property type="entry name" value="AMP-dep_synth/lig_dom"/>
</dbReference>
<dbReference type="Gene3D" id="3.40.50.12780">
    <property type="entry name" value="N-terminal domain of ligase-like"/>
    <property type="match status" value="1"/>
</dbReference>
<gene>
    <name evidence="3" type="ORF">MHIB_00030</name>
</gene>
<evidence type="ECO:0000313" key="4">
    <source>
        <dbReference type="Proteomes" id="UP000467260"/>
    </source>
</evidence>
<protein>
    <recommendedName>
        <fullName evidence="2">AMP-dependent synthetase/ligase domain-containing protein</fullName>
    </recommendedName>
</protein>